<dbReference type="EMBL" id="JBBNGS010000011">
    <property type="protein sequence ID" value="MEQ2637988.1"/>
    <property type="molecule type" value="Genomic_DNA"/>
</dbReference>
<keyword evidence="3" id="KW-1185">Reference proteome</keyword>
<organism evidence="2 3">
    <name type="scientific">Paratractidigestivibacter faecalis</name>
    <dbReference type="NCBI Taxonomy" id="2292441"/>
    <lineage>
        <taxon>Bacteria</taxon>
        <taxon>Bacillati</taxon>
        <taxon>Actinomycetota</taxon>
        <taxon>Coriobacteriia</taxon>
        <taxon>Coriobacteriales</taxon>
        <taxon>Atopobiaceae</taxon>
        <taxon>Paratractidigestivibacter</taxon>
    </lineage>
</organism>
<accession>A0ABV1IGF4</accession>
<dbReference type="Pfam" id="PF05016">
    <property type="entry name" value="ParE_toxin"/>
    <property type="match status" value="1"/>
</dbReference>
<name>A0ABV1IGF4_9ACTN</name>
<comment type="caution">
    <text evidence="2">The sequence shown here is derived from an EMBL/GenBank/DDBJ whole genome shotgun (WGS) entry which is preliminary data.</text>
</comment>
<dbReference type="InterPro" id="IPR007712">
    <property type="entry name" value="RelE/ParE_toxin"/>
</dbReference>
<dbReference type="InterPro" id="IPR035093">
    <property type="entry name" value="RelE/ParE_toxin_dom_sf"/>
</dbReference>
<gene>
    <name evidence="2" type="ORF">AAAT05_06515</name>
</gene>
<evidence type="ECO:0000313" key="2">
    <source>
        <dbReference type="EMBL" id="MEQ2637988.1"/>
    </source>
</evidence>
<evidence type="ECO:0000256" key="1">
    <source>
        <dbReference type="ARBA" id="ARBA00022649"/>
    </source>
</evidence>
<proteinExistence type="predicted"/>
<reference evidence="2 3" key="1">
    <citation type="submission" date="2024-04" db="EMBL/GenBank/DDBJ databases">
        <title>Human intestinal bacterial collection.</title>
        <authorList>
            <person name="Pauvert C."/>
            <person name="Hitch T.C.A."/>
            <person name="Clavel T."/>
        </authorList>
    </citation>
    <scope>NUCLEOTIDE SEQUENCE [LARGE SCALE GENOMIC DNA]</scope>
    <source>
        <strain evidence="2 3">CLA-AA-H197</strain>
    </source>
</reference>
<dbReference type="Proteomes" id="UP001478817">
    <property type="component" value="Unassembled WGS sequence"/>
</dbReference>
<sequence>MASRVSLTFHAQLEREQIVAYLAEKLGEPSVAVSFNDAFIGVRRNIERFPKMYPLCRDRTLVDRGYRKAQVGNYLLLYTTDGDASVIHHIFHQSQDYAALV</sequence>
<keyword evidence="1" id="KW-1277">Toxin-antitoxin system</keyword>
<dbReference type="Gene3D" id="3.30.2310.20">
    <property type="entry name" value="RelE-like"/>
    <property type="match status" value="1"/>
</dbReference>
<protein>
    <submittedName>
        <fullName evidence="2">Type II toxin-antitoxin system RelE/ParE family toxin</fullName>
    </submittedName>
</protein>
<dbReference type="RefSeq" id="WP_349182565.1">
    <property type="nucleotide sequence ID" value="NZ_JBBNGS010000011.1"/>
</dbReference>
<evidence type="ECO:0000313" key="3">
    <source>
        <dbReference type="Proteomes" id="UP001478817"/>
    </source>
</evidence>